<dbReference type="InterPro" id="IPR022083">
    <property type="entry name" value="KBP"/>
</dbReference>
<keyword evidence="6" id="KW-0175">Coiled coil</keyword>
<sequence length="708" mass="79889">MQSAPPIGYTYMKYSSSKKKRKSNSCTLPVSFCPSPQVQDGYYSVLPPAGRLQVNKLACGRGLPLCEACFRFRQMASVEDQYQKAWQLCQEESQNDPDSEPYKSKYAAREIFEELKSRLSKQLDEDDVDDESSSFSEEGVDGVGLTRARMAAVMYHLGVIAVETEEFSTGEEYLNNSLIIVGDEDGISAGVSSAEVEEAQVVTAAILGDSDSLLSNSSKTASISPIAISPTTIALTISCHNQLGILWSNRGLYSTARHHLDRADALYIEYQQKSSKLPRSIHSLFSTCSEKGAEDKSGVPALEKLHTLTYYYLAQVYGHLGAPDRSAWYCHSTLQRQLASKDYDPLEWSINAATLSQFYQGKEKFRVARHLLASASKVLAGHEAEMNTAEAESEDAAHKQEKYNQCKADVARCWGRYCLVLLQVSCDRVLPDDSTQQAASQDQQGEDDSLDTQLEFLQLEVSDLESEVSGTTVQEFDEARQLFLAGLRWLTEARQHYTLEDHASDHVSITQEMSHLYKALAFFEPSEDRRCKMHKRRVDLLTVLIKELNPQYYLHVCRQIYYELAETYSAMMDNKLALLEGEQSRPTSQQTKKINTLATSSIQHFLHYLDSLKDKTTGEQPTTYPEDALRPALVAWFHLGCLWSKLITSEPVTKMQNVIQSLQNYKRIVEYCDRHPESQSVMAQELALSREMVQLLPLKVEQYRAMIH</sequence>
<keyword evidence="8" id="KW-1185">Reference proteome</keyword>
<dbReference type="AlphaFoldDB" id="A0AAW0U282"/>
<dbReference type="GO" id="GO:0005856">
    <property type="term" value="C:cytoskeleton"/>
    <property type="evidence" value="ECO:0007669"/>
    <property type="project" value="UniProtKB-SubCell"/>
</dbReference>
<dbReference type="EMBL" id="JARAKH010000019">
    <property type="protein sequence ID" value="KAK8394174.1"/>
    <property type="molecule type" value="Genomic_DNA"/>
</dbReference>
<dbReference type="GO" id="GO:1990535">
    <property type="term" value="P:neuron projection maintenance"/>
    <property type="evidence" value="ECO:0007669"/>
    <property type="project" value="TreeGrafter"/>
</dbReference>
<reference evidence="7 8" key="1">
    <citation type="submission" date="2023-03" db="EMBL/GenBank/DDBJ databases">
        <title>High-quality genome of Scylla paramamosain provides insights in environmental adaptation.</title>
        <authorList>
            <person name="Zhang L."/>
        </authorList>
    </citation>
    <scope>NUCLEOTIDE SEQUENCE [LARGE SCALE GENOMIC DNA]</scope>
    <source>
        <strain evidence="7">LZ_2023a</strain>
        <tissue evidence="7">Muscle</tissue>
    </source>
</reference>
<evidence type="ECO:0000256" key="6">
    <source>
        <dbReference type="SAM" id="Coils"/>
    </source>
</evidence>
<evidence type="ECO:0000313" key="8">
    <source>
        <dbReference type="Proteomes" id="UP001487740"/>
    </source>
</evidence>
<dbReference type="GO" id="GO:0000226">
    <property type="term" value="P:microtubule cytoskeleton organization"/>
    <property type="evidence" value="ECO:0007669"/>
    <property type="project" value="TreeGrafter"/>
</dbReference>
<comment type="caution">
    <text evidence="7">The sequence shown here is derived from an EMBL/GenBank/DDBJ whole genome shotgun (WGS) entry which is preliminary data.</text>
</comment>
<keyword evidence="5" id="KW-0206">Cytoskeleton</keyword>
<evidence type="ECO:0000256" key="3">
    <source>
        <dbReference type="ARBA" id="ARBA00016840"/>
    </source>
</evidence>
<evidence type="ECO:0000256" key="5">
    <source>
        <dbReference type="ARBA" id="ARBA00023212"/>
    </source>
</evidence>
<dbReference type="PANTHER" id="PTHR46321:SF1">
    <property type="entry name" value="KIF-BINDING PROTEIN"/>
    <property type="match status" value="1"/>
</dbReference>
<proteinExistence type="inferred from homology"/>
<dbReference type="Pfam" id="PF12309">
    <property type="entry name" value="KBP_C"/>
    <property type="match status" value="1"/>
</dbReference>
<accession>A0AAW0U282</accession>
<evidence type="ECO:0000313" key="7">
    <source>
        <dbReference type="EMBL" id="KAK8394174.1"/>
    </source>
</evidence>
<dbReference type="PANTHER" id="PTHR46321">
    <property type="entry name" value="KIF1-BINDING PROTEIN"/>
    <property type="match status" value="1"/>
</dbReference>
<feature type="coiled-coil region" evidence="6">
    <location>
        <begin position="372"/>
        <end position="399"/>
    </location>
</feature>
<comment type="subcellular location">
    <subcellularLocation>
        <location evidence="1">Cytoplasm</location>
        <location evidence="1">Cytoskeleton</location>
    </subcellularLocation>
</comment>
<comment type="similarity">
    <text evidence="2">Belongs to the KIF-binding protein family.</text>
</comment>
<organism evidence="7 8">
    <name type="scientific">Scylla paramamosain</name>
    <name type="common">Mud crab</name>
    <dbReference type="NCBI Taxonomy" id="85552"/>
    <lineage>
        <taxon>Eukaryota</taxon>
        <taxon>Metazoa</taxon>
        <taxon>Ecdysozoa</taxon>
        <taxon>Arthropoda</taxon>
        <taxon>Crustacea</taxon>
        <taxon>Multicrustacea</taxon>
        <taxon>Malacostraca</taxon>
        <taxon>Eumalacostraca</taxon>
        <taxon>Eucarida</taxon>
        <taxon>Decapoda</taxon>
        <taxon>Pleocyemata</taxon>
        <taxon>Brachyura</taxon>
        <taxon>Eubrachyura</taxon>
        <taxon>Portunoidea</taxon>
        <taxon>Portunidae</taxon>
        <taxon>Portuninae</taxon>
        <taxon>Scylla</taxon>
    </lineage>
</organism>
<keyword evidence="4" id="KW-0963">Cytoplasm</keyword>
<dbReference type="Proteomes" id="UP001487740">
    <property type="component" value="Unassembled WGS sequence"/>
</dbReference>
<dbReference type="GO" id="GO:0021952">
    <property type="term" value="P:central nervous system projection neuron axonogenesis"/>
    <property type="evidence" value="ECO:0007669"/>
    <property type="project" value="TreeGrafter"/>
</dbReference>
<evidence type="ECO:0000256" key="1">
    <source>
        <dbReference type="ARBA" id="ARBA00004245"/>
    </source>
</evidence>
<protein>
    <recommendedName>
        <fullName evidence="3">KIF-binding protein</fullName>
    </recommendedName>
</protein>
<evidence type="ECO:0000256" key="2">
    <source>
        <dbReference type="ARBA" id="ARBA00010305"/>
    </source>
</evidence>
<gene>
    <name evidence="7" type="ORF">O3P69_006399</name>
</gene>
<name>A0AAW0U282_SCYPA</name>
<evidence type="ECO:0000256" key="4">
    <source>
        <dbReference type="ARBA" id="ARBA00022490"/>
    </source>
</evidence>